<dbReference type="SFLD" id="SFLDG01151">
    <property type="entry name" value="Main.2:_Nu-like"/>
    <property type="match status" value="1"/>
</dbReference>
<sequence>MSHGRQFTLYSHAGGPNAWKPAMLLSELGLTYETIYLDIKKGEHKTPGLAKYNPNGRLPVLIDHANNGFTIWESNAILLYLVGKYDKQNKFSVAEENDKYSMIQWLFFQASGQGPYFGQFSWFTNHHEENIPSAIERYTKEVNRIWAVLESVLSKQEWLVGNKYTIADLSFITWNNGVIAMLRTADPSYDFGKQFPAVAAWRERMNLRPAVSKVRAIRDAVVSAGSTPGVRTLD</sequence>
<accession>A0AAD5UPZ0</accession>
<dbReference type="InterPro" id="IPR010987">
    <property type="entry name" value="Glutathione-S-Trfase_C-like"/>
</dbReference>
<dbReference type="GO" id="GO:0004364">
    <property type="term" value="F:glutathione transferase activity"/>
    <property type="evidence" value="ECO:0007669"/>
    <property type="project" value="UniProtKB-EC"/>
</dbReference>
<evidence type="ECO:0000313" key="9">
    <source>
        <dbReference type="EMBL" id="KAJ3474541.1"/>
    </source>
</evidence>
<dbReference type="EC" id="2.5.1.18" evidence="2"/>
<comment type="catalytic activity">
    <reaction evidence="4">
        <text>RX + glutathione = an S-substituted glutathione + a halide anion + H(+)</text>
        <dbReference type="Rhea" id="RHEA:16437"/>
        <dbReference type="ChEBI" id="CHEBI:15378"/>
        <dbReference type="ChEBI" id="CHEBI:16042"/>
        <dbReference type="ChEBI" id="CHEBI:17792"/>
        <dbReference type="ChEBI" id="CHEBI:57925"/>
        <dbReference type="ChEBI" id="CHEBI:90779"/>
        <dbReference type="EC" id="2.5.1.18"/>
    </reaction>
</comment>
<dbReference type="SFLD" id="SFLDS00019">
    <property type="entry name" value="Glutathione_Transferase_(cytos"/>
    <property type="match status" value="1"/>
</dbReference>
<dbReference type="PROSITE" id="PS50404">
    <property type="entry name" value="GST_NTER"/>
    <property type="match status" value="1"/>
</dbReference>
<dbReference type="SUPFAM" id="SSF52833">
    <property type="entry name" value="Thioredoxin-like"/>
    <property type="match status" value="1"/>
</dbReference>
<dbReference type="CDD" id="cd03048">
    <property type="entry name" value="GST_N_Ure2p_like"/>
    <property type="match status" value="1"/>
</dbReference>
<comment type="function">
    <text evidence="5">Involved in the oxidative stress response and detoxification.</text>
</comment>
<dbReference type="SFLD" id="SFLDG00358">
    <property type="entry name" value="Main_(cytGST)"/>
    <property type="match status" value="1"/>
</dbReference>
<evidence type="ECO:0000256" key="4">
    <source>
        <dbReference type="ARBA" id="ARBA00047960"/>
    </source>
</evidence>
<dbReference type="InterPro" id="IPR040079">
    <property type="entry name" value="Glutathione_S-Trfase"/>
</dbReference>
<dbReference type="SUPFAM" id="SSF47616">
    <property type="entry name" value="GST C-terminal domain-like"/>
    <property type="match status" value="1"/>
</dbReference>
<comment type="similarity">
    <text evidence="1 6">Belongs to the GST superfamily.</text>
</comment>
<dbReference type="Pfam" id="PF00043">
    <property type="entry name" value="GST_C"/>
    <property type="match status" value="1"/>
</dbReference>
<feature type="domain" description="GST N-terminal" evidence="7">
    <location>
        <begin position="5"/>
        <end position="89"/>
    </location>
</feature>
<evidence type="ECO:0000313" key="10">
    <source>
        <dbReference type="Proteomes" id="UP001212997"/>
    </source>
</evidence>
<evidence type="ECO:0000256" key="5">
    <source>
        <dbReference type="ARBA" id="ARBA00060024"/>
    </source>
</evidence>
<dbReference type="GO" id="GO:0005737">
    <property type="term" value="C:cytoplasm"/>
    <property type="evidence" value="ECO:0007669"/>
    <property type="project" value="UniProtKB-ARBA"/>
</dbReference>
<feature type="domain" description="GST C-terminal" evidence="8">
    <location>
        <begin position="95"/>
        <end position="229"/>
    </location>
</feature>
<reference evidence="9" key="1">
    <citation type="submission" date="2022-07" db="EMBL/GenBank/DDBJ databases">
        <title>Genome Sequence of Physisporinus lineatus.</title>
        <authorList>
            <person name="Buettner E."/>
        </authorList>
    </citation>
    <scope>NUCLEOTIDE SEQUENCE</scope>
    <source>
        <strain evidence="9">VT162</strain>
    </source>
</reference>
<dbReference type="InterPro" id="IPR004045">
    <property type="entry name" value="Glutathione_S-Trfase_N"/>
</dbReference>
<dbReference type="PANTHER" id="PTHR44051:SF3">
    <property type="entry name" value="TRANSCRIPTIONAL REGULATOR URE2"/>
    <property type="match status" value="1"/>
</dbReference>
<dbReference type="Gene3D" id="1.20.1050.130">
    <property type="match status" value="1"/>
</dbReference>
<dbReference type="PROSITE" id="PS50405">
    <property type="entry name" value="GST_CTER"/>
    <property type="match status" value="1"/>
</dbReference>
<evidence type="ECO:0000256" key="6">
    <source>
        <dbReference type="RuleBase" id="RU003494"/>
    </source>
</evidence>
<dbReference type="InterPro" id="IPR036249">
    <property type="entry name" value="Thioredoxin-like_sf"/>
</dbReference>
<keyword evidence="3" id="KW-0808">Transferase</keyword>
<comment type="caution">
    <text evidence="9">The sequence shown here is derived from an EMBL/GenBank/DDBJ whole genome shotgun (WGS) entry which is preliminary data.</text>
</comment>
<dbReference type="Proteomes" id="UP001212997">
    <property type="component" value="Unassembled WGS sequence"/>
</dbReference>
<evidence type="ECO:0000256" key="1">
    <source>
        <dbReference type="ARBA" id="ARBA00007409"/>
    </source>
</evidence>
<evidence type="ECO:0000259" key="7">
    <source>
        <dbReference type="PROSITE" id="PS50404"/>
    </source>
</evidence>
<dbReference type="GO" id="GO:0005634">
    <property type="term" value="C:nucleus"/>
    <property type="evidence" value="ECO:0007669"/>
    <property type="project" value="UniProtKB-ARBA"/>
</dbReference>
<proteinExistence type="inferred from homology"/>
<dbReference type="FunFam" id="1.20.1050.130:FF:000016">
    <property type="entry name" value="Glutathione S-transferase 1"/>
    <property type="match status" value="1"/>
</dbReference>
<organism evidence="9 10">
    <name type="scientific">Meripilus lineatus</name>
    <dbReference type="NCBI Taxonomy" id="2056292"/>
    <lineage>
        <taxon>Eukaryota</taxon>
        <taxon>Fungi</taxon>
        <taxon>Dikarya</taxon>
        <taxon>Basidiomycota</taxon>
        <taxon>Agaricomycotina</taxon>
        <taxon>Agaricomycetes</taxon>
        <taxon>Polyporales</taxon>
        <taxon>Meripilaceae</taxon>
        <taxon>Meripilus</taxon>
    </lineage>
</organism>
<dbReference type="InterPro" id="IPR036282">
    <property type="entry name" value="Glutathione-S-Trfase_C_sf"/>
</dbReference>
<gene>
    <name evidence="9" type="ORF">NLI96_g12403</name>
</gene>
<protein>
    <recommendedName>
        <fullName evidence="2">glutathione transferase</fullName>
        <ecNumber evidence="2">2.5.1.18</ecNumber>
    </recommendedName>
</protein>
<evidence type="ECO:0000256" key="3">
    <source>
        <dbReference type="ARBA" id="ARBA00022679"/>
    </source>
</evidence>
<dbReference type="Pfam" id="PF02798">
    <property type="entry name" value="GST_N"/>
    <property type="match status" value="1"/>
</dbReference>
<evidence type="ECO:0000259" key="8">
    <source>
        <dbReference type="PROSITE" id="PS50405"/>
    </source>
</evidence>
<dbReference type="EMBL" id="JANAWD010001037">
    <property type="protein sequence ID" value="KAJ3474541.1"/>
    <property type="molecule type" value="Genomic_DNA"/>
</dbReference>
<dbReference type="AlphaFoldDB" id="A0AAD5UPZ0"/>
<keyword evidence="10" id="KW-1185">Reference proteome</keyword>
<name>A0AAD5UPZ0_9APHY</name>
<evidence type="ECO:0000256" key="2">
    <source>
        <dbReference type="ARBA" id="ARBA00012452"/>
    </source>
</evidence>
<dbReference type="InterPro" id="IPR004046">
    <property type="entry name" value="GST_C"/>
</dbReference>
<dbReference type="PANTHER" id="PTHR44051">
    <property type="entry name" value="GLUTATHIONE S-TRANSFERASE-RELATED"/>
    <property type="match status" value="1"/>
</dbReference>